<gene>
    <name evidence="13" type="ORF">MDUV_35480</name>
</gene>
<evidence type="ECO:0000256" key="7">
    <source>
        <dbReference type="ARBA" id="ARBA00023125"/>
    </source>
</evidence>
<dbReference type="PANTHER" id="PTHR13710">
    <property type="entry name" value="DNA HELICASE RECQ FAMILY MEMBER"/>
    <property type="match status" value="1"/>
</dbReference>
<dbReference type="GO" id="GO:0016787">
    <property type="term" value="F:hydrolase activity"/>
    <property type="evidence" value="ECO:0007669"/>
    <property type="project" value="UniProtKB-KW"/>
</dbReference>
<dbReference type="NCBIfam" id="TIGR00614">
    <property type="entry name" value="recQ_fam"/>
    <property type="match status" value="1"/>
</dbReference>
<dbReference type="Pfam" id="PF00271">
    <property type="entry name" value="Helicase_C"/>
    <property type="match status" value="1"/>
</dbReference>
<dbReference type="InterPro" id="IPR002464">
    <property type="entry name" value="DNA/RNA_helicase_DEAH_CS"/>
</dbReference>
<dbReference type="SUPFAM" id="SSF52540">
    <property type="entry name" value="P-loop containing nucleoside triphosphate hydrolases"/>
    <property type="match status" value="1"/>
</dbReference>
<dbReference type="SUPFAM" id="SSF53271">
    <property type="entry name" value="PRTase-like"/>
    <property type="match status" value="1"/>
</dbReference>
<dbReference type="GO" id="GO:0030894">
    <property type="term" value="C:replisome"/>
    <property type="evidence" value="ECO:0007669"/>
    <property type="project" value="TreeGrafter"/>
</dbReference>
<dbReference type="SMART" id="SM00490">
    <property type="entry name" value="HELICc"/>
    <property type="match status" value="1"/>
</dbReference>
<evidence type="ECO:0000256" key="8">
    <source>
        <dbReference type="ARBA" id="ARBA00023235"/>
    </source>
</evidence>
<dbReference type="InterPro" id="IPR029057">
    <property type="entry name" value="PRTase-like"/>
</dbReference>
<dbReference type="InterPro" id="IPR004589">
    <property type="entry name" value="DNA_helicase_ATP-dep_RecQ"/>
</dbReference>
<dbReference type="PANTHER" id="PTHR13710:SF105">
    <property type="entry name" value="ATP-DEPENDENT DNA HELICASE Q1"/>
    <property type="match status" value="1"/>
</dbReference>
<dbReference type="Gene3D" id="3.40.50.2020">
    <property type="match status" value="1"/>
</dbReference>
<dbReference type="Gene3D" id="1.10.10.10">
    <property type="entry name" value="Winged helix-like DNA-binding domain superfamily/Winged helix DNA-binding domain"/>
    <property type="match status" value="1"/>
</dbReference>
<dbReference type="GO" id="GO:0005524">
    <property type="term" value="F:ATP binding"/>
    <property type="evidence" value="ECO:0007669"/>
    <property type="project" value="UniProtKB-KW"/>
</dbReference>
<dbReference type="InterPro" id="IPR036388">
    <property type="entry name" value="WH-like_DNA-bd_sf"/>
</dbReference>
<evidence type="ECO:0000256" key="1">
    <source>
        <dbReference type="ARBA" id="ARBA00005446"/>
    </source>
</evidence>
<dbReference type="GO" id="GO:0005737">
    <property type="term" value="C:cytoplasm"/>
    <property type="evidence" value="ECO:0007669"/>
    <property type="project" value="TreeGrafter"/>
</dbReference>
<protein>
    <recommendedName>
        <fullName evidence="11">ATP-dependent DNA helicase RecQ</fullName>
        <ecNumber evidence="10">5.6.2.4</ecNumber>
    </recommendedName>
    <alternativeName>
        <fullName evidence="12">DNA 3'-5' helicase RecQ</fullName>
    </alternativeName>
</protein>
<dbReference type="GO" id="GO:0043138">
    <property type="term" value="F:3'-5' DNA helicase activity"/>
    <property type="evidence" value="ECO:0007669"/>
    <property type="project" value="UniProtKB-EC"/>
</dbReference>
<keyword evidence="6" id="KW-0067">ATP-binding</keyword>
<dbReference type="AlphaFoldDB" id="A0A7I7K543"/>
<dbReference type="Proteomes" id="UP000467006">
    <property type="component" value="Chromosome"/>
</dbReference>
<sequence>MSKINDEALAVLRRGLGPTAAFRDGQLEAIRTLVEERGRLLVVQRTGWGKSAVYFVATRILRDKGAGPTVIVSPLLALMRDQIDAASKYLHAVTINSSNADAWEAIERDLAAGKVDVLLVSPERFNNPDFRSRLLPPLLRNIGLFVVDEAHCISDWGHDFRPDYRRIVAVLERIPYRVPVLCTTATANDRVVTDIRHQLGDEVTVKRGSLNRESLSLHAVKMPTIVERLAWLAERIPAMPGSGIVYCLTVSDTNRVADWLCANGIAAASYSGDTDSERRIELEGQLKANQLKVLAATSALGMGYDKPDLSFVIHYQSPDSPVAYYQQVGRAGRAVDSAEVVLLWSQRDEDIWRYFLETSLPIQWHAEQVVEYLETAGDWVGQREIELTVNMPSSRIAGLLKVLDVEGAIEKEHSKFRRTLRPWKFDTERIERVRDARLAEHQAMRDYATTTDCRMQFLRKSLDDTDATACGRCDNCAGKRYNRRPKKRTVGQALSFIRRRPIEIEPRKMWVGHRRGRITKPLETGRALCYLTDPGWGDQLLDSTSTGGPIDDELVLASAALINDWLPEFCGSVTYVPSSDDGDPVRDFATRLARHLGIRSVACLAKTRTTAPQGTKENSAQQLLNVDGAFTVVGNVPDGPILLVDDFVDSRWTLTVVGELLQAEGGGPVYPFTVGKTKG</sequence>
<dbReference type="EC" id="5.6.2.4" evidence="10"/>
<reference evidence="13 14" key="1">
    <citation type="journal article" date="2019" name="Emerg. Microbes Infect.">
        <title>Comprehensive subspecies identification of 175 nontuberculous mycobacteria species based on 7547 genomic profiles.</title>
        <authorList>
            <person name="Matsumoto Y."/>
            <person name="Kinjo T."/>
            <person name="Motooka D."/>
            <person name="Nabeya D."/>
            <person name="Jung N."/>
            <person name="Uechi K."/>
            <person name="Horii T."/>
            <person name="Iida T."/>
            <person name="Fujita J."/>
            <person name="Nakamura S."/>
        </authorList>
    </citation>
    <scope>NUCLEOTIDE SEQUENCE [LARGE SCALE GENOMIC DNA]</scope>
    <source>
        <strain evidence="13 14">JCM 6396</strain>
    </source>
</reference>
<evidence type="ECO:0000256" key="6">
    <source>
        <dbReference type="ARBA" id="ARBA00022840"/>
    </source>
</evidence>
<dbReference type="CDD" id="cd06223">
    <property type="entry name" value="PRTases_typeI"/>
    <property type="match status" value="1"/>
</dbReference>
<evidence type="ECO:0000256" key="3">
    <source>
        <dbReference type="ARBA" id="ARBA00022741"/>
    </source>
</evidence>
<dbReference type="KEGG" id="mdu:MDUV_35480"/>
<evidence type="ECO:0000256" key="2">
    <source>
        <dbReference type="ARBA" id="ARBA00022723"/>
    </source>
</evidence>
<accession>A0A7I7K543</accession>
<keyword evidence="5 13" id="KW-0347">Helicase</keyword>
<evidence type="ECO:0000313" key="14">
    <source>
        <dbReference type="Proteomes" id="UP000467006"/>
    </source>
</evidence>
<evidence type="ECO:0000256" key="11">
    <source>
        <dbReference type="ARBA" id="ARBA00044535"/>
    </source>
</evidence>
<evidence type="ECO:0000256" key="9">
    <source>
        <dbReference type="ARBA" id="ARBA00034617"/>
    </source>
</evidence>
<name>A0A7I7K543_9MYCO</name>
<keyword evidence="2" id="KW-0479">Metal-binding</keyword>
<dbReference type="GO" id="GO:0009378">
    <property type="term" value="F:four-way junction helicase activity"/>
    <property type="evidence" value="ECO:0007669"/>
    <property type="project" value="TreeGrafter"/>
</dbReference>
<dbReference type="InterPro" id="IPR011545">
    <property type="entry name" value="DEAD/DEAH_box_helicase_dom"/>
</dbReference>
<evidence type="ECO:0000256" key="5">
    <source>
        <dbReference type="ARBA" id="ARBA00022806"/>
    </source>
</evidence>
<dbReference type="OrthoDB" id="9760034at2"/>
<proteinExistence type="inferred from homology"/>
<dbReference type="Pfam" id="PF16124">
    <property type="entry name" value="RecQ_Zn_bind"/>
    <property type="match status" value="1"/>
</dbReference>
<dbReference type="InterPro" id="IPR027417">
    <property type="entry name" value="P-loop_NTPase"/>
</dbReference>
<dbReference type="PROSITE" id="PS00690">
    <property type="entry name" value="DEAH_ATP_HELICASE"/>
    <property type="match status" value="1"/>
</dbReference>
<evidence type="ECO:0000313" key="13">
    <source>
        <dbReference type="EMBL" id="BBX18688.1"/>
    </source>
</evidence>
<dbReference type="PROSITE" id="PS51194">
    <property type="entry name" value="HELICASE_CTER"/>
    <property type="match status" value="1"/>
</dbReference>
<dbReference type="Pfam" id="PF00270">
    <property type="entry name" value="DEAD"/>
    <property type="match status" value="1"/>
</dbReference>
<comment type="catalytic activity">
    <reaction evidence="9">
        <text>Couples ATP hydrolysis with the unwinding of duplex DNA by translocating in the 3'-5' direction.</text>
        <dbReference type="EC" id="5.6.2.4"/>
    </reaction>
</comment>
<evidence type="ECO:0000256" key="4">
    <source>
        <dbReference type="ARBA" id="ARBA00022801"/>
    </source>
</evidence>
<dbReference type="Gene3D" id="3.40.50.300">
    <property type="entry name" value="P-loop containing nucleotide triphosphate hydrolases"/>
    <property type="match status" value="2"/>
</dbReference>
<evidence type="ECO:0000256" key="10">
    <source>
        <dbReference type="ARBA" id="ARBA00034808"/>
    </source>
</evidence>
<keyword evidence="3" id="KW-0547">Nucleotide-binding</keyword>
<keyword evidence="7" id="KW-0238">DNA-binding</keyword>
<keyword evidence="14" id="KW-1185">Reference proteome</keyword>
<dbReference type="InterPro" id="IPR001650">
    <property type="entry name" value="Helicase_C-like"/>
</dbReference>
<keyword evidence="4" id="KW-0378">Hydrolase</keyword>
<dbReference type="PROSITE" id="PS51192">
    <property type="entry name" value="HELICASE_ATP_BIND_1"/>
    <property type="match status" value="1"/>
</dbReference>
<keyword evidence="8" id="KW-0413">Isomerase</keyword>
<dbReference type="GO" id="GO:0006281">
    <property type="term" value="P:DNA repair"/>
    <property type="evidence" value="ECO:0007669"/>
    <property type="project" value="TreeGrafter"/>
</dbReference>
<dbReference type="SMART" id="SM00487">
    <property type="entry name" value="DEXDc"/>
    <property type="match status" value="1"/>
</dbReference>
<dbReference type="InterPro" id="IPR032284">
    <property type="entry name" value="RecQ_Zn-bd"/>
</dbReference>
<dbReference type="RefSeq" id="WP_098004015.1">
    <property type="nucleotide sequence ID" value="NZ_AP022563.1"/>
</dbReference>
<dbReference type="GO" id="GO:0006310">
    <property type="term" value="P:DNA recombination"/>
    <property type="evidence" value="ECO:0007669"/>
    <property type="project" value="InterPro"/>
</dbReference>
<evidence type="ECO:0000256" key="12">
    <source>
        <dbReference type="ARBA" id="ARBA00044550"/>
    </source>
</evidence>
<organism evidence="13 14">
    <name type="scientific">Mycolicibacterium duvalii</name>
    <dbReference type="NCBI Taxonomy" id="39688"/>
    <lineage>
        <taxon>Bacteria</taxon>
        <taxon>Bacillati</taxon>
        <taxon>Actinomycetota</taxon>
        <taxon>Actinomycetes</taxon>
        <taxon>Mycobacteriales</taxon>
        <taxon>Mycobacteriaceae</taxon>
        <taxon>Mycolicibacterium</taxon>
    </lineage>
</organism>
<dbReference type="GO" id="GO:0003677">
    <property type="term" value="F:DNA binding"/>
    <property type="evidence" value="ECO:0007669"/>
    <property type="project" value="UniProtKB-KW"/>
</dbReference>
<dbReference type="InterPro" id="IPR014001">
    <property type="entry name" value="Helicase_ATP-bd"/>
</dbReference>
<dbReference type="GO" id="GO:0043590">
    <property type="term" value="C:bacterial nucleoid"/>
    <property type="evidence" value="ECO:0007669"/>
    <property type="project" value="TreeGrafter"/>
</dbReference>
<comment type="similarity">
    <text evidence="1">Belongs to the helicase family. RecQ subfamily.</text>
</comment>
<dbReference type="GO" id="GO:0046872">
    <property type="term" value="F:metal ion binding"/>
    <property type="evidence" value="ECO:0007669"/>
    <property type="project" value="UniProtKB-KW"/>
</dbReference>
<dbReference type="EMBL" id="AP022563">
    <property type="protein sequence ID" value="BBX18688.1"/>
    <property type="molecule type" value="Genomic_DNA"/>
</dbReference>
<dbReference type="InterPro" id="IPR000836">
    <property type="entry name" value="PRTase_dom"/>
</dbReference>